<evidence type="ECO:0000259" key="1">
    <source>
        <dbReference type="Pfam" id="PF09361"/>
    </source>
</evidence>
<dbReference type="AlphaFoldDB" id="A0A974NSG4"/>
<reference evidence="3" key="1">
    <citation type="submission" date="2020-09" db="EMBL/GenBank/DDBJ databases">
        <title>Sphingomonas sp., a new species isolated from pork steak.</title>
        <authorList>
            <person name="Heidler von Heilborn D."/>
        </authorList>
    </citation>
    <scope>NUCLEOTIDE SEQUENCE [LARGE SCALE GENOMIC DNA]</scope>
</reference>
<dbReference type="KEGG" id="sari:H5J25_10765"/>
<dbReference type="Pfam" id="PF09361">
    <property type="entry name" value="Phasin_2"/>
    <property type="match status" value="1"/>
</dbReference>
<evidence type="ECO:0000313" key="3">
    <source>
        <dbReference type="Proteomes" id="UP000595894"/>
    </source>
</evidence>
<accession>A0A974NSG4</accession>
<evidence type="ECO:0000313" key="2">
    <source>
        <dbReference type="EMBL" id="QQV76042.1"/>
    </source>
</evidence>
<sequence length="117" mass="12580">MMADTKNTTDKVKDTINERIVDPAKKAGEAMRQSGAKIAEGGSTVSMRLIDQAEQNAREAFAALRAAAGAKDLSEVMKVQGDYLREQGSRSMTQAKEIGELIVKIGQESVAPLRGKD</sequence>
<dbReference type="InterPro" id="IPR018968">
    <property type="entry name" value="Phasin"/>
</dbReference>
<dbReference type="Proteomes" id="UP000595894">
    <property type="component" value="Chromosome"/>
</dbReference>
<name>A0A974NSG4_9SPHN</name>
<keyword evidence="3" id="KW-1185">Reference proteome</keyword>
<gene>
    <name evidence="2" type="ORF">H5J25_10765</name>
</gene>
<organism evidence="2 3">
    <name type="scientific">Sphingomonas aliaeris</name>
    <dbReference type="NCBI Taxonomy" id="2759526"/>
    <lineage>
        <taxon>Bacteria</taxon>
        <taxon>Pseudomonadati</taxon>
        <taxon>Pseudomonadota</taxon>
        <taxon>Alphaproteobacteria</taxon>
        <taxon>Sphingomonadales</taxon>
        <taxon>Sphingomonadaceae</taxon>
        <taxon>Sphingomonas</taxon>
    </lineage>
</organism>
<protein>
    <submittedName>
        <fullName evidence="2">Phasin family protein</fullName>
    </submittedName>
</protein>
<proteinExistence type="predicted"/>
<dbReference type="EMBL" id="CP061035">
    <property type="protein sequence ID" value="QQV76042.1"/>
    <property type="molecule type" value="Genomic_DNA"/>
</dbReference>
<feature type="domain" description="Phasin" evidence="1">
    <location>
        <begin position="21"/>
        <end position="113"/>
    </location>
</feature>